<dbReference type="SUPFAM" id="SSF50998">
    <property type="entry name" value="Quinoprotein alcohol dehydrogenase-like"/>
    <property type="match status" value="1"/>
</dbReference>
<comment type="caution">
    <text evidence="3">The sequence shown here is derived from an EMBL/GenBank/DDBJ whole genome shotgun (WGS) entry which is preliminary data.</text>
</comment>
<name>A0A9D5QCT7_UNCW3</name>
<dbReference type="InterPro" id="IPR015943">
    <property type="entry name" value="WD40/YVTN_repeat-like_dom_sf"/>
</dbReference>
<dbReference type="InterPro" id="IPR018391">
    <property type="entry name" value="PQQ_b-propeller_rpt"/>
</dbReference>
<evidence type="ECO:0000313" key="4">
    <source>
        <dbReference type="Proteomes" id="UP000630660"/>
    </source>
</evidence>
<feature type="domain" description="Pyrrolo-quinoline quinone repeat" evidence="2">
    <location>
        <begin position="101"/>
        <end position="162"/>
    </location>
</feature>
<organism evidence="3 4">
    <name type="scientific">candidate division WOR-3 bacterium</name>
    <dbReference type="NCBI Taxonomy" id="2052148"/>
    <lineage>
        <taxon>Bacteria</taxon>
        <taxon>Bacteria division WOR-3</taxon>
    </lineage>
</organism>
<dbReference type="Proteomes" id="UP000630660">
    <property type="component" value="Unassembled WGS sequence"/>
</dbReference>
<sequence>MKRVLLILGFTFALSWAQDEVETEVHAEWIFETETDDGFATSVIVGPDTTIYIGSYDGYIYALSPEGELKWKYTPFESGIDASRILRPAIGLDGNILITSNSTLYVLTPDGDIVWDYDTKGSWYTCPAIDSRGNVYVGGGRTLFSLTSDGEIRWKHKSKGNIDAQSVTPDGSIYFWS</sequence>
<evidence type="ECO:0000313" key="3">
    <source>
        <dbReference type="EMBL" id="MBD3364392.1"/>
    </source>
</evidence>
<dbReference type="InterPro" id="IPR011047">
    <property type="entry name" value="Quinoprotein_ADH-like_sf"/>
</dbReference>
<feature type="non-terminal residue" evidence="3">
    <location>
        <position position="177"/>
    </location>
</feature>
<protein>
    <submittedName>
        <fullName evidence="3">PQQ-binding-like beta-propeller repeat protein</fullName>
    </submittedName>
</protein>
<dbReference type="InterPro" id="IPR002372">
    <property type="entry name" value="PQQ_rpt_dom"/>
</dbReference>
<dbReference type="EMBL" id="WJKJ01000135">
    <property type="protein sequence ID" value="MBD3364392.1"/>
    <property type="molecule type" value="Genomic_DNA"/>
</dbReference>
<dbReference type="SMART" id="SM00564">
    <property type="entry name" value="PQQ"/>
    <property type="match status" value="3"/>
</dbReference>
<keyword evidence="1" id="KW-0732">Signal</keyword>
<gene>
    <name evidence="3" type="ORF">GF359_04160</name>
</gene>
<dbReference type="Gene3D" id="2.130.10.10">
    <property type="entry name" value="YVTN repeat-like/Quinoprotein amine dehydrogenase"/>
    <property type="match status" value="1"/>
</dbReference>
<evidence type="ECO:0000259" key="2">
    <source>
        <dbReference type="Pfam" id="PF13360"/>
    </source>
</evidence>
<evidence type="ECO:0000256" key="1">
    <source>
        <dbReference type="SAM" id="SignalP"/>
    </source>
</evidence>
<proteinExistence type="predicted"/>
<dbReference type="AlphaFoldDB" id="A0A9D5QCT7"/>
<accession>A0A9D5QCT7</accession>
<feature type="signal peptide" evidence="1">
    <location>
        <begin position="1"/>
        <end position="17"/>
    </location>
</feature>
<dbReference type="Pfam" id="PF13360">
    <property type="entry name" value="PQQ_2"/>
    <property type="match status" value="1"/>
</dbReference>
<reference evidence="3" key="1">
    <citation type="submission" date="2019-11" db="EMBL/GenBank/DDBJ databases">
        <title>Microbial mats filling the niche in hypersaline microbial mats.</title>
        <authorList>
            <person name="Wong H.L."/>
            <person name="Macleod F.I."/>
            <person name="White R.A. III"/>
            <person name="Burns B.P."/>
        </authorList>
    </citation>
    <scope>NUCLEOTIDE SEQUENCE</scope>
    <source>
        <strain evidence="3">Bin_327</strain>
    </source>
</reference>
<feature type="chain" id="PRO_5039390323" evidence="1">
    <location>
        <begin position="18"/>
        <end position="177"/>
    </location>
</feature>